<dbReference type="RefSeq" id="WP_258215071.1">
    <property type="nucleotide sequence ID" value="NZ_JANQBD010000015.1"/>
</dbReference>
<dbReference type="PANTHER" id="PTHR37813">
    <property type="entry name" value="FELS-2 PROPHAGE PROTEIN"/>
    <property type="match status" value="1"/>
</dbReference>
<gene>
    <name evidence="5" type="ORF">NV381_20125</name>
</gene>
<comment type="caution">
    <text evidence="5">The sequence shown here is derived from an EMBL/GenBank/DDBJ whole genome shotgun (WGS) entry which is preliminary data.</text>
</comment>
<feature type="domain" description="Phage tail tape measure protein" evidence="4">
    <location>
        <begin position="250"/>
        <end position="440"/>
    </location>
</feature>
<dbReference type="EMBL" id="JANQBD010000015">
    <property type="protein sequence ID" value="MCR8633495.1"/>
    <property type="molecule type" value="Genomic_DNA"/>
</dbReference>
<sequence length="1510" mass="168528">MSDESKDVVAARLQLDASKILPAFKEIDHSAKLVKETFETLNREITSTERSIDKMSKTMDKVALTSEERRQKILAESNALVAQRIATTQLLNAKKNALDATNQIVDAKLQAQQAIVKKREDAIEQQEKEHQQRMATLEQKTAAASGQENLMQAKIDREFQIMKNGDIRLEMEAERHSAMMKRYQDNFSNRNVLGNASQYLMAGSLYYSTVNGAKQAIQVIKEFEDSIVNVKRVMDAGADIKFVEKSIIQDAKDYGYALKDVGAVYVQIAQQGFNEKDTAALAKTALMAKNVESSFKDAEQAQQLLTGAILNYGLAAQDSERLLDSLNQVSNDYATDSNKLLQGFNRVGAAAKNANVPIDKLIGYLTVLNEAGFSGSVAGNAIKSFISFSSRDIAIDKLEAYVGTIKKATGEMMPFSEIMDKIAAKWKTLSDVQRAEVTQAVARGDQASRFIAMMDNYDKVLKVATTSENSLGSAQRENAQAMTTLSKQTEQLKASWEGLMISIGESGLLAVLKAIVHESKLLVDGFNSLPAPIRNTIVVTLGLGTAIAALNTGMRLLTGQSLVAMVAGLVSASRAMTGVAVATTTANVAQKAFIATPIGATLTALSVILGAATLAWSYYNGTVNESRVESAQNQQQIITLGDKYKELKTKIDDNTTSADERKKAETELQGVMQNMKTVMPSIISKWDEHGKALDVNIAKYDKLREASQAALSAIAERDLREANEGITDVDKRIQTGTKAIETGTLSLNNGWGIKERKIMDHERGRIEDQLVKDLDERQKLETKKQNALNILQPMLGPSHPKGEKTHAGSLTESDIEDQYKERKQAFEERMSEFRHLVNIESAGYTNASDQLVKLNEIRNQFKDLNAQDLYSIDEDIYRTSSGKKVNAKGMGGKDAFKFPLNDIDTQKIKVEQMLSEISVLIDEFTAKEFSLGDSTETLSEKTGLYATHQIKLEEGNKLLRTSVETLATKQSILNELYATGQITTDEYNKSTEDVQSRIKSFTDEINRNAVAWWNDAKAIKDAKDKALQDTFSFSQKWIAHEKAIREMSVLEELEAWQRIQDRYMEGTELRKQADEQVYAARKALTNEDMSNSEKWIAHQKAIGQLSLEQEIAAWERVQGRYLEGTDQRMKAEEQLYALKKATIQEDEKNIDELFKKQKEYIDQAKKKEIDAITAAKDAFISAQDAKIQAIEDLLKAEQTANEDQDYEKQLAEKQARVKVLESSVGADGKKERSDLLKEIAKLQEDHNRTLRKRGLESQKEALQNEKSERSKAFDEQKKAAEKHYNDLLVPLDTFKNDVEGRAEALKQLQILKESEKNTEILSNLDAFIAKYQEKMSRINTTSSSISVGQGSPTKSQQELDLEEYNRNKDLWEQAKADGNALRMEMYNKRNEEIRRKYNIPEDSGKLQHFKQGGIVRGLRNEAVPVVAHGGELFLNEGQQANLFKLLNVSMPQIQMPDVAVSGTKKTVNHYYSFDNSIGEVALTGTNGVSGLYDQRTGLIERQRSLGEKVR</sequence>
<evidence type="ECO:0000313" key="5">
    <source>
        <dbReference type="EMBL" id="MCR8633495.1"/>
    </source>
</evidence>
<proteinExistence type="predicted"/>
<keyword evidence="2" id="KW-0175">Coiled coil</keyword>
<evidence type="ECO:0000313" key="6">
    <source>
        <dbReference type="Proteomes" id="UP001300012"/>
    </source>
</evidence>
<dbReference type="Proteomes" id="UP001300012">
    <property type="component" value="Unassembled WGS sequence"/>
</dbReference>
<organism evidence="5 6">
    <name type="scientific">Paenibacillus radicis</name>
    <name type="common">ex Xue et al. 2023</name>
    <dbReference type="NCBI Taxonomy" id="2972489"/>
    <lineage>
        <taxon>Bacteria</taxon>
        <taxon>Bacillati</taxon>
        <taxon>Bacillota</taxon>
        <taxon>Bacilli</taxon>
        <taxon>Bacillales</taxon>
        <taxon>Paenibacillaceae</taxon>
        <taxon>Paenibacillus</taxon>
    </lineage>
</organism>
<feature type="coiled-coil region" evidence="2">
    <location>
        <begin position="109"/>
        <end position="140"/>
    </location>
</feature>
<dbReference type="Pfam" id="PF10145">
    <property type="entry name" value="PhageMin_Tail"/>
    <property type="match status" value="1"/>
</dbReference>
<reference evidence="5 6" key="1">
    <citation type="submission" date="2022-08" db="EMBL/GenBank/DDBJ databases">
        <title>Paenibacillus endoradicis sp. nov., Paenibacillus radicibacter sp. nov and Paenibacillus pararadicis sp. nov., three cold-adapted plant growth-promoting bacteria isolated from root of Larix gmelinii in Great Khingan.</title>
        <authorList>
            <person name="Xue H."/>
        </authorList>
    </citation>
    <scope>NUCLEOTIDE SEQUENCE [LARGE SCALE GENOMIC DNA]</scope>
    <source>
        <strain evidence="5 6">N5-1-1-5</strain>
    </source>
</reference>
<evidence type="ECO:0000256" key="3">
    <source>
        <dbReference type="SAM" id="MobiDB-lite"/>
    </source>
</evidence>
<keyword evidence="1" id="KW-1188">Viral release from host cell</keyword>
<evidence type="ECO:0000256" key="1">
    <source>
        <dbReference type="ARBA" id="ARBA00022612"/>
    </source>
</evidence>
<accession>A0ABT1YND3</accession>
<feature type="region of interest" description="Disordered" evidence="3">
    <location>
        <begin position="1252"/>
        <end position="1277"/>
    </location>
</feature>
<dbReference type="InterPro" id="IPR010090">
    <property type="entry name" value="Phage_tape_meas"/>
</dbReference>
<evidence type="ECO:0000256" key="2">
    <source>
        <dbReference type="SAM" id="Coils"/>
    </source>
</evidence>
<protein>
    <submittedName>
        <fullName evidence="5">Phage tail tape measure protein</fullName>
    </submittedName>
</protein>
<dbReference type="NCBIfam" id="TIGR01760">
    <property type="entry name" value="tape_meas_TP901"/>
    <property type="match status" value="1"/>
</dbReference>
<evidence type="ECO:0000259" key="4">
    <source>
        <dbReference type="Pfam" id="PF10145"/>
    </source>
</evidence>
<keyword evidence="6" id="KW-1185">Reference proteome</keyword>
<name>A0ABT1YND3_9BACL</name>
<dbReference type="PANTHER" id="PTHR37813:SF1">
    <property type="entry name" value="FELS-2 PROPHAGE PROTEIN"/>
    <property type="match status" value="1"/>
</dbReference>